<dbReference type="InterPro" id="IPR013098">
    <property type="entry name" value="Ig_I-set"/>
</dbReference>
<proteinExistence type="predicted"/>
<dbReference type="Gene3D" id="2.60.40.10">
    <property type="entry name" value="Immunoglobulins"/>
    <property type="match status" value="5"/>
</dbReference>
<reference evidence="2" key="1">
    <citation type="submission" date="2018-05" db="EMBL/GenBank/DDBJ databases">
        <authorList>
            <person name="Lanie J.A."/>
            <person name="Ng W.-L."/>
            <person name="Kazmierczak K.M."/>
            <person name="Andrzejewski T.M."/>
            <person name="Davidsen T.M."/>
            <person name="Wayne K.J."/>
            <person name="Tettelin H."/>
            <person name="Glass J.I."/>
            <person name="Rusch D."/>
            <person name="Podicherti R."/>
            <person name="Tsui H.-C.T."/>
            <person name="Winkler M.E."/>
        </authorList>
    </citation>
    <scope>NUCLEOTIDE SEQUENCE</scope>
</reference>
<organism evidence="2">
    <name type="scientific">marine metagenome</name>
    <dbReference type="NCBI Taxonomy" id="408172"/>
    <lineage>
        <taxon>unclassified sequences</taxon>
        <taxon>metagenomes</taxon>
        <taxon>ecological metagenomes</taxon>
    </lineage>
</organism>
<feature type="non-terminal residue" evidence="2">
    <location>
        <position position="1"/>
    </location>
</feature>
<sequence length="382" mass="40971">VSEGSIARFTVAATGTGPLSYQWYYAGTPIDGADSSVFEIGIVKEINRGFYQAEVRNEAGRVRSSEAKLNVSVMPKLTRQPEDTVILAGSTMKLQVGASGTEPLTYNWYRRGGLYQSGGPDLLIENMSPDDAGLYQVEVVNAVGSVKGSIFEVEVQETVNIDIQPADTKANEGGAAVFRVVASGTAPFSYQWFHNGEAVDGETGSQLRILGVEDSHRGVYNVDIGNVVGTVRSESAKLKVIIPPMILKQPNPFTGREGDQLVLRVASGGSGPLTYKWYKDGEMVLESDIPVLKIDSTIPQDSGAYTVVVGNSAGNIESDETQVFIYQPVLINQQPVSVRAISGDTTVLSVEAVGSEPLAYQWLFNNDQIDGANGPELKVVNV</sequence>
<feature type="non-terminal residue" evidence="2">
    <location>
        <position position="382"/>
    </location>
</feature>
<evidence type="ECO:0000313" key="2">
    <source>
        <dbReference type="EMBL" id="SVC49620.1"/>
    </source>
</evidence>
<dbReference type="GO" id="GO:0005886">
    <property type="term" value="C:plasma membrane"/>
    <property type="evidence" value="ECO:0007669"/>
    <property type="project" value="TreeGrafter"/>
</dbReference>
<dbReference type="AlphaFoldDB" id="A0A382MLW8"/>
<feature type="domain" description="Ig-like" evidence="1">
    <location>
        <begin position="244"/>
        <end position="324"/>
    </location>
</feature>
<dbReference type="GO" id="GO:0007156">
    <property type="term" value="P:homophilic cell adhesion via plasma membrane adhesion molecules"/>
    <property type="evidence" value="ECO:0007669"/>
    <property type="project" value="TreeGrafter"/>
</dbReference>
<name>A0A382MLW8_9ZZZZ</name>
<dbReference type="InterPro" id="IPR003599">
    <property type="entry name" value="Ig_sub"/>
</dbReference>
<dbReference type="InterPro" id="IPR013783">
    <property type="entry name" value="Ig-like_fold"/>
</dbReference>
<dbReference type="SMART" id="SM00409">
    <property type="entry name" value="IG"/>
    <property type="match status" value="4"/>
</dbReference>
<feature type="domain" description="Ig-like" evidence="1">
    <location>
        <begin position="75"/>
        <end position="156"/>
    </location>
</feature>
<dbReference type="InterPro" id="IPR050958">
    <property type="entry name" value="Cell_Adh-Cytoskel_Orgn"/>
</dbReference>
<dbReference type="Pfam" id="PF07679">
    <property type="entry name" value="I-set"/>
    <property type="match status" value="1"/>
</dbReference>
<dbReference type="PROSITE" id="PS50835">
    <property type="entry name" value="IG_LIKE"/>
    <property type="match status" value="2"/>
</dbReference>
<dbReference type="PANTHER" id="PTHR45080:SF34">
    <property type="entry name" value="MYOSIN LIGHT CHAIN KINASE, SMOOTH MUSCLE-LIKE"/>
    <property type="match status" value="1"/>
</dbReference>
<dbReference type="SUPFAM" id="SSF48726">
    <property type="entry name" value="Immunoglobulin"/>
    <property type="match status" value="5"/>
</dbReference>
<dbReference type="PANTHER" id="PTHR45080">
    <property type="entry name" value="CONTACTIN 5"/>
    <property type="match status" value="1"/>
</dbReference>
<evidence type="ECO:0000259" key="1">
    <source>
        <dbReference type="PROSITE" id="PS50835"/>
    </source>
</evidence>
<dbReference type="EMBL" id="UINC01094408">
    <property type="protein sequence ID" value="SVC49620.1"/>
    <property type="molecule type" value="Genomic_DNA"/>
</dbReference>
<dbReference type="SMART" id="SM00408">
    <property type="entry name" value="IGc2"/>
    <property type="match status" value="4"/>
</dbReference>
<dbReference type="Pfam" id="PF13927">
    <property type="entry name" value="Ig_3"/>
    <property type="match status" value="2"/>
</dbReference>
<accession>A0A382MLW8</accession>
<protein>
    <recommendedName>
        <fullName evidence="1">Ig-like domain-containing protein</fullName>
    </recommendedName>
</protein>
<dbReference type="InterPro" id="IPR003598">
    <property type="entry name" value="Ig_sub2"/>
</dbReference>
<gene>
    <name evidence="2" type="ORF">METZ01_LOCUS302474</name>
</gene>
<dbReference type="InterPro" id="IPR007110">
    <property type="entry name" value="Ig-like_dom"/>
</dbReference>
<dbReference type="InterPro" id="IPR036179">
    <property type="entry name" value="Ig-like_dom_sf"/>
</dbReference>